<comment type="caution">
    <text evidence="1">The sequence shown here is derived from an EMBL/GenBank/DDBJ whole genome shotgun (WGS) entry which is preliminary data.</text>
</comment>
<sequence length="126" mass="15108">MNWEDYRAKLIIAVMGEAESCSFFEKYLIACVGWNRWFHQKKYNFNTLEKDFLGYRREIIINEVSREKMEESIKAVDRAFIELNAGNKKYNDLFFFNLSGRKPSTIFKVEPVIFDKVVHTFFRIID</sequence>
<reference evidence="1" key="1">
    <citation type="submission" date="2016-11" db="EMBL/GenBank/DDBJ databases">
        <authorList>
            <person name="Varghese N."/>
            <person name="Submissions S."/>
        </authorList>
    </citation>
    <scope>NUCLEOTIDE SEQUENCE [LARGE SCALE GENOMIC DNA]</scope>
    <source>
        <strain evidence="1">DSM 16785</strain>
    </source>
</reference>
<dbReference type="OrthoDB" id="47815at2"/>
<keyword evidence="2" id="KW-1185">Reference proteome</keyword>
<dbReference type="STRING" id="1122195.SAMN02745164_00525"/>
<dbReference type="Proteomes" id="UP000184334">
    <property type="component" value="Unassembled WGS sequence"/>
</dbReference>
<name>A0A1M4TW35_MARH1</name>
<evidence type="ECO:0000313" key="2">
    <source>
        <dbReference type="Proteomes" id="UP000184334"/>
    </source>
</evidence>
<dbReference type="EMBL" id="FQUI01000005">
    <property type="protein sequence ID" value="SHE48527.1"/>
    <property type="molecule type" value="Genomic_DNA"/>
</dbReference>
<gene>
    <name evidence="1" type="ORF">SAMN02745164_00525</name>
</gene>
<dbReference type="AlphaFoldDB" id="A0A1M4TW35"/>
<dbReference type="RefSeq" id="WP_072863159.1">
    <property type="nucleotide sequence ID" value="NZ_FQUI01000005.1"/>
</dbReference>
<accession>A0A1M4TW35</accession>
<protein>
    <submittedName>
        <fullName evidence="1">Uncharacterized protein</fullName>
    </submittedName>
</protein>
<evidence type="ECO:0000313" key="1">
    <source>
        <dbReference type="EMBL" id="SHE48527.1"/>
    </source>
</evidence>
<proteinExistence type="predicted"/>
<organism evidence="1 2">
    <name type="scientific">Marinitoga hydrogenitolerans (strain DSM 16785 / JCM 12826 / AT1271)</name>
    <dbReference type="NCBI Taxonomy" id="1122195"/>
    <lineage>
        <taxon>Bacteria</taxon>
        <taxon>Thermotogati</taxon>
        <taxon>Thermotogota</taxon>
        <taxon>Thermotogae</taxon>
        <taxon>Petrotogales</taxon>
        <taxon>Petrotogaceae</taxon>
        <taxon>Marinitoga</taxon>
    </lineage>
</organism>